<keyword evidence="2" id="KW-1185">Reference proteome</keyword>
<proteinExistence type="predicted"/>
<dbReference type="Proteomes" id="UP001445076">
    <property type="component" value="Unassembled WGS sequence"/>
</dbReference>
<reference evidence="1 2" key="1">
    <citation type="journal article" date="2024" name="BMC Genomics">
        <title>Genome assembly of redclaw crayfish (Cherax quadricarinatus) provides insights into its immune adaptation and hypoxia tolerance.</title>
        <authorList>
            <person name="Liu Z."/>
            <person name="Zheng J."/>
            <person name="Li H."/>
            <person name="Fang K."/>
            <person name="Wang S."/>
            <person name="He J."/>
            <person name="Zhou D."/>
            <person name="Weng S."/>
            <person name="Chi M."/>
            <person name="Gu Z."/>
            <person name="He J."/>
            <person name="Li F."/>
            <person name="Wang M."/>
        </authorList>
    </citation>
    <scope>NUCLEOTIDE SEQUENCE [LARGE SCALE GENOMIC DNA]</scope>
    <source>
        <strain evidence="1">ZL_2023a</strain>
    </source>
</reference>
<gene>
    <name evidence="1" type="ORF">OTU49_000993</name>
</gene>
<evidence type="ECO:0000313" key="1">
    <source>
        <dbReference type="EMBL" id="KAK8744086.1"/>
    </source>
</evidence>
<dbReference type="EMBL" id="JARKIK010000023">
    <property type="protein sequence ID" value="KAK8744086.1"/>
    <property type="molecule type" value="Genomic_DNA"/>
</dbReference>
<accession>A0AAW0XI24</accession>
<protein>
    <submittedName>
        <fullName evidence="1">Uncharacterized protein</fullName>
    </submittedName>
</protein>
<sequence>MPRAVALYNGDNAIEDSLRQRDGVTALRGGEACNILSSVTTSQNSDNKLTMAVEFDHMYIGCSDSKASIGKDIEVQHLKDLLLLHLDLIQQQAEQLVAKDKQIKTLRDENENDSLLWEEQCEVKGF</sequence>
<organism evidence="1 2">
    <name type="scientific">Cherax quadricarinatus</name>
    <name type="common">Australian red claw crayfish</name>
    <dbReference type="NCBI Taxonomy" id="27406"/>
    <lineage>
        <taxon>Eukaryota</taxon>
        <taxon>Metazoa</taxon>
        <taxon>Ecdysozoa</taxon>
        <taxon>Arthropoda</taxon>
        <taxon>Crustacea</taxon>
        <taxon>Multicrustacea</taxon>
        <taxon>Malacostraca</taxon>
        <taxon>Eumalacostraca</taxon>
        <taxon>Eucarida</taxon>
        <taxon>Decapoda</taxon>
        <taxon>Pleocyemata</taxon>
        <taxon>Astacidea</taxon>
        <taxon>Parastacoidea</taxon>
        <taxon>Parastacidae</taxon>
        <taxon>Cherax</taxon>
    </lineage>
</organism>
<dbReference type="Gene3D" id="1.20.5.170">
    <property type="match status" value="1"/>
</dbReference>
<dbReference type="AlphaFoldDB" id="A0AAW0XI24"/>
<name>A0AAW0XI24_CHEQU</name>
<evidence type="ECO:0000313" key="2">
    <source>
        <dbReference type="Proteomes" id="UP001445076"/>
    </source>
</evidence>
<comment type="caution">
    <text evidence="1">The sequence shown here is derived from an EMBL/GenBank/DDBJ whole genome shotgun (WGS) entry which is preliminary data.</text>
</comment>